<keyword evidence="7 12" id="KW-0234">DNA repair</keyword>
<dbReference type="GO" id="GO:0062176">
    <property type="term" value="P:R-loop processing"/>
    <property type="evidence" value="ECO:0007669"/>
    <property type="project" value="Ensembl"/>
</dbReference>
<dbReference type="GO" id="GO:0051321">
    <property type="term" value="P:meiotic cell cycle"/>
    <property type="evidence" value="ECO:0007669"/>
    <property type="project" value="UniProtKB-KW"/>
</dbReference>
<dbReference type="Gene3D" id="3.40.50.10190">
    <property type="entry name" value="BRCT domain"/>
    <property type="match status" value="1"/>
</dbReference>
<dbReference type="AlphaFoldDB" id="A0A6I8PB18"/>
<comment type="similarity">
    <text evidence="11">Belongs to the Nibrin family.</text>
</comment>
<evidence type="ECO:0000256" key="13">
    <source>
        <dbReference type="SAM" id="MobiDB-lite"/>
    </source>
</evidence>
<comment type="subcellular location">
    <subcellularLocation>
        <location evidence="2">Chromosome</location>
        <location evidence="2">Telomere</location>
    </subcellularLocation>
    <subcellularLocation>
        <location evidence="1">Nucleus</location>
        <location evidence="1">PML body</location>
    </subcellularLocation>
</comment>
<dbReference type="GO" id="GO:0005657">
    <property type="term" value="C:replication fork"/>
    <property type="evidence" value="ECO:0007669"/>
    <property type="project" value="Ensembl"/>
</dbReference>
<evidence type="ECO:0000256" key="10">
    <source>
        <dbReference type="ARBA" id="ARBA00023306"/>
    </source>
</evidence>
<feature type="compositionally biased region" description="Basic and acidic residues" evidence="13">
    <location>
        <begin position="377"/>
        <end position="392"/>
    </location>
</feature>
<dbReference type="InterPro" id="IPR008984">
    <property type="entry name" value="SMAD_FHA_dom_sf"/>
</dbReference>
<dbReference type="InterPro" id="IPR036420">
    <property type="entry name" value="BRCT_dom_sf"/>
</dbReference>
<dbReference type="FunCoup" id="A0A6I8PB18">
    <property type="interactions" value="2452"/>
</dbReference>
<dbReference type="GO" id="GO:0000781">
    <property type="term" value="C:chromosome, telomeric region"/>
    <property type="evidence" value="ECO:0007669"/>
    <property type="project" value="UniProtKB-SubCell"/>
</dbReference>
<dbReference type="GO" id="GO:0097193">
    <property type="term" value="P:intrinsic apoptotic signaling pathway"/>
    <property type="evidence" value="ECO:0007669"/>
    <property type="project" value="Ensembl"/>
</dbReference>
<evidence type="ECO:0000313" key="15">
    <source>
        <dbReference type="Ensembl" id="ENSOANP00000049950.1"/>
    </source>
</evidence>
<dbReference type="GO" id="GO:0090656">
    <property type="term" value="P:t-circle formation"/>
    <property type="evidence" value="ECO:0007669"/>
    <property type="project" value="Ensembl"/>
</dbReference>
<evidence type="ECO:0000256" key="9">
    <source>
        <dbReference type="ARBA" id="ARBA00023254"/>
    </source>
</evidence>
<dbReference type="InterPro" id="IPR043014">
    <property type="entry name" value="Nibrin_BRCT2_sf"/>
</dbReference>
<dbReference type="GO" id="GO:2000781">
    <property type="term" value="P:positive regulation of double-strand break repair"/>
    <property type="evidence" value="ECO:0007669"/>
    <property type="project" value="Ensembl"/>
</dbReference>
<dbReference type="CDD" id="cd22667">
    <property type="entry name" value="FHA_NBN"/>
    <property type="match status" value="1"/>
</dbReference>
<comment type="subunit">
    <text evidence="12">Component of the MRN complex.</text>
</comment>
<dbReference type="CDD" id="cd17741">
    <property type="entry name" value="BRCT_nibrin"/>
    <property type="match status" value="1"/>
</dbReference>
<reference evidence="15 16" key="1">
    <citation type="journal article" date="2008" name="Nature">
        <title>Genome analysis of the platypus reveals unique signatures of evolution.</title>
        <authorList>
            <person name="Warren W.C."/>
            <person name="Hillier L.W."/>
            <person name="Marshall Graves J.A."/>
            <person name="Birney E."/>
            <person name="Ponting C.P."/>
            <person name="Grutzner F."/>
            <person name="Belov K."/>
            <person name="Miller W."/>
            <person name="Clarke L."/>
            <person name="Chinwalla A.T."/>
            <person name="Yang S.P."/>
            <person name="Heger A."/>
            <person name="Locke D.P."/>
            <person name="Miethke P."/>
            <person name="Waters P.D."/>
            <person name="Veyrunes F."/>
            <person name="Fulton L."/>
            <person name="Fulton B."/>
            <person name="Graves T."/>
            <person name="Wallis J."/>
            <person name="Puente X.S."/>
            <person name="Lopez-Otin C."/>
            <person name="Ordonez G.R."/>
            <person name="Eichler E.E."/>
            <person name="Chen L."/>
            <person name="Cheng Z."/>
            <person name="Deakin J.E."/>
            <person name="Alsop A."/>
            <person name="Thompson K."/>
            <person name="Kirby P."/>
            <person name="Papenfuss A.T."/>
            <person name="Wakefield M.J."/>
            <person name="Olender T."/>
            <person name="Lancet D."/>
            <person name="Huttley G.A."/>
            <person name="Smit A.F."/>
            <person name="Pask A."/>
            <person name="Temple-Smith P."/>
            <person name="Batzer M.A."/>
            <person name="Walker J.A."/>
            <person name="Konkel M.K."/>
            <person name="Harris R.S."/>
            <person name="Whittington C.M."/>
            <person name="Wong E.S."/>
            <person name="Gemmell N.J."/>
            <person name="Buschiazzo E."/>
            <person name="Vargas Jentzsch I.M."/>
            <person name="Merkel A."/>
            <person name="Schmitz J."/>
            <person name="Zemann A."/>
            <person name="Churakov G."/>
            <person name="Kriegs J.O."/>
            <person name="Brosius J."/>
            <person name="Murchison E.P."/>
            <person name="Sachidanandam R."/>
            <person name="Smith C."/>
            <person name="Hannon G.J."/>
            <person name="Tsend-Ayush E."/>
            <person name="McMillan D."/>
            <person name="Attenborough R."/>
            <person name="Rens W."/>
            <person name="Ferguson-Smith M."/>
            <person name="Lefevre C.M."/>
            <person name="Sharp J.A."/>
            <person name="Nicholas K.R."/>
            <person name="Ray D.A."/>
            <person name="Kube M."/>
            <person name="Reinhardt R."/>
            <person name="Pringle T.H."/>
            <person name="Taylor J."/>
            <person name="Jones R.C."/>
            <person name="Nixon B."/>
            <person name="Dacheux J.L."/>
            <person name="Niwa H."/>
            <person name="Sekita Y."/>
            <person name="Huang X."/>
            <person name="Stark A."/>
            <person name="Kheradpour P."/>
            <person name="Kellis M."/>
            <person name="Flicek P."/>
            <person name="Chen Y."/>
            <person name="Webber C."/>
            <person name="Hardison R."/>
            <person name="Nelson J."/>
            <person name="Hallsworth-Pepin K."/>
            <person name="Delehaunty K."/>
            <person name="Markovic C."/>
            <person name="Minx P."/>
            <person name="Feng Y."/>
            <person name="Kremitzki C."/>
            <person name="Mitreva M."/>
            <person name="Glasscock J."/>
            <person name="Wylie T."/>
            <person name="Wohldmann P."/>
            <person name="Thiru P."/>
            <person name="Nhan M.N."/>
            <person name="Pohl C.S."/>
            <person name="Smith S.M."/>
            <person name="Hou S."/>
            <person name="Nefedov M."/>
            <person name="de Jong P.J."/>
            <person name="Renfree M.B."/>
            <person name="Mardis E.R."/>
            <person name="Wilson R.K."/>
        </authorList>
    </citation>
    <scope>NUCLEOTIDE SEQUENCE [LARGE SCALE GENOMIC DNA]</scope>
    <source>
        <strain evidence="15 16">Glennie</strain>
    </source>
</reference>
<dbReference type="GO" id="GO:0000724">
    <property type="term" value="P:double-strand break repair via homologous recombination"/>
    <property type="evidence" value="ECO:0000318"/>
    <property type="project" value="GO_Central"/>
</dbReference>
<evidence type="ECO:0000256" key="12">
    <source>
        <dbReference type="PIRNR" id="PIRNR011869"/>
    </source>
</evidence>
<dbReference type="GeneID" id="100091643"/>
<dbReference type="InterPro" id="IPR032429">
    <property type="entry name" value="Nibrin_BRCT2"/>
</dbReference>
<dbReference type="GO" id="GO:0032206">
    <property type="term" value="P:positive regulation of telomere maintenance"/>
    <property type="evidence" value="ECO:0007669"/>
    <property type="project" value="Ensembl"/>
</dbReference>
<protein>
    <recommendedName>
        <fullName evidence="3 12">Nibrin</fullName>
    </recommendedName>
</protein>
<keyword evidence="9 12" id="KW-0469">Meiosis</keyword>
<proteinExistence type="inferred from homology"/>
<keyword evidence="6 12" id="KW-0779">Telomere</keyword>
<dbReference type="GO" id="GO:0007405">
    <property type="term" value="P:neuroblast proliferation"/>
    <property type="evidence" value="ECO:0007669"/>
    <property type="project" value="Ensembl"/>
</dbReference>
<feature type="compositionally biased region" description="Basic and acidic residues" evidence="13">
    <location>
        <begin position="522"/>
        <end position="531"/>
    </location>
</feature>
<dbReference type="GO" id="GO:0140463">
    <property type="term" value="F:chromatin-protein adaptor activity"/>
    <property type="evidence" value="ECO:0007669"/>
    <property type="project" value="Ensembl"/>
</dbReference>
<dbReference type="GO" id="GO:0110025">
    <property type="term" value="P:DNA strand resection involved in replication fork processing"/>
    <property type="evidence" value="ECO:0007669"/>
    <property type="project" value="Ensembl"/>
</dbReference>
<dbReference type="SMART" id="SM01348">
    <property type="entry name" value="Nbs1_C"/>
    <property type="match status" value="1"/>
</dbReference>
<dbReference type="GO" id="GO:0050885">
    <property type="term" value="P:neuromuscular process controlling balance"/>
    <property type="evidence" value="ECO:0007669"/>
    <property type="project" value="Ensembl"/>
</dbReference>
<keyword evidence="8 12" id="KW-0539">Nucleus</keyword>
<feature type="compositionally biased region" description="Polar residues" evidence="13">
    <location>
        <begin position="393"/>
        <end position="431"/>
    </location>
</feature>
<dbReference type="PANTHER" id="PTHR12162:SF0">
    <property type="entry name" value="NIBRIN"/>
    <property type="match status" value="1"/>
</dbReference>
<dbReference type="PIRSF" id="PIRSF011869">
    <property type="entry name" value="Nibrin_animal"/>
    <property type="match status" value="1"/>
</dbReference>
<keyword evidence="4" id="KW-0158">Chromosome</keyword>
<name>A0A6I8PB18_ORNAN</name>
<dbReference type="GO" id="GO:0016605">
    <property type="term" value="C:PML body"/>
    <property type="evidence" value="ECO:0007669"/>
    <property type="project" value="UniProtKB-SubCell"/>
</dbReference>
<feature type="compositionally biased region" description="Basic and acidic residues" evidence="13">
    <location>
        <begin position="589"/>
        <end position="631"/>
    </location>
</feature>
<dbReference type="GO" id="GO:0035861">
    <property type="term" value="C:site of double-strand break"/>
    <property type="evidence" value="ECO:0007669"/>
    <property type="project" value="Ensembl"/>
</dbReference>
<dbReference type="PANTHER" id="PTHR12162">
    <property type="entry name" value="NIBRIN-RELATED"/>
    <property type="match status" value="1"/>
</dbReference>
<dbReference type="Ensembl" id="ENSOANT00000055192.1">
    <property type="protein sequence ID" value="ENSOANP00000049950.1"/>
    <property type="gene ID" value="ENSOANG00000001316.4"/>
</dbReference>
<dbReference type="GO" id="GO:0042393">
    <property type="term" value="F:histone binding"/>
    <property type="evidence" value="ECO:0007669"/>
    <property type="project" value="Ensembl"/>
</dbReference>
<dbReference type="InterPro" id="IPR000253">
    <property type="entry name" value="FHA_dom"/>
</dbReference>
<dbReference type="GO" id="GO:0031860">
    <property type="term" value="P:telomeric 3' overhang formation"/>
    <property type="evidence" value="ECO:0007669"/>
    <property type="project" value="Ensembl"/>
</dbReference>
<dbReference type="GO" id="GO:0000729">
    <property type="term" value="P:DNA double-strand break processing"/>
    <property type="evidence" value="ECO:0007669"/>
    <property type="project" value="Ensembl"/>
</dbReference>
<dbReference type="OMA" id="KKNFKMF"/>
<evidence type="ECO:0000259" key="14">
    <source>
        <dbReference type="PROSITE" id="PS50006"/>
    </source>
</evidence>
<feature type="region of interest" description="Disordered" evidence="13">
    <location>
        <begin position="727"/>
        <end position="751"/>
    </location>
</feature>
<dbReference type="GO" id="GO:0140297">
    <property type="term" value="F:DNA-binding transcription factor binding"/>
    <property type="evidence" value="ECO:0007669"/>
    <property type="project" value="Ensembl"/>
</dbReference>
<dbReference type="GO" id="GO:0097681">
    <property type="term" value="P:double-strand break repair via alternative nonhomologous end joining"/>
    <property type="evidence" value="ECO:0007669"/>
    <property type="project" value="Ensembl"/>
</dbReference>
<keyword evidence="16" id="KW-1185">Reference proteome</keyword>
<dbReference type="GO" id="GO:1990166">
    <property type="term" value="P:protein localization to site of double-strand break"/>
    <property type="evidence" value="ECO:0007669"/>
    <property type="project" value="Ensembl"/>
</dbReference>
<dbReference type="GO" id="GO:0042405">
    <property type="term" value="C:nuclear inclusion body"/>
    <property type="evidence" value="ECO:0007669"/>
    <property type="project" value="Ensembl"/>
</dbReference>
<dbReference type="Proteomes" id="UP000002279">
    <property type="component" value="Chromosome 4"/>
</dbReference>
<evidence type="ECO:0000256" key="6">
    <source>
        <dbReference type="ARBA" id="ARBA00022895"/>
    </source>
</evidence>
<evidence type="ECO:0000256" key="11">
    <source>
        <dbReference type="ARBA" id="ARBA00044757"/>
    </source>
</evidence>
<evidence type="ECO:0000313" key="16">
    <source>
        <dbReference type="Proteomes" id="UP000002279"/>
    </source>
</evidence>
<dbReference type="KEGG" id="oaa:100091643"/>
<dbReference type="Gene3D" id="3.40.50.10980">
    <property type="entry name" value="Nibrin, BRCT2 domain"/>
    <property type="match status" value="1"/>
</dbReference>
<feature type="compositionally biased region" description="Basic and acidic residues" evidence="13">
    <location>
        <begin position="727"/>
        <end position="741"/>
    </location>
</feature>
<dbReference type="GO" id="GO:0005730">
    <property type="term" value="C:nucleolus"/>
    <property type="evidence" value="ECO:0007669"/>
    <property type="project" value="Ensembl"/>
</dbReference>
<reference evidence="15" key="2">
    <citation type="submission" date="2025-08" db="UniProtKB">
        <authorList>
            <consortium name="Ensembl"/>
        </authorList>
    </citation>
    <scope>IDENTIFICATION</scope>
    <source>
        <strain evidence="15">Glennie</strain>
    </source>
</reference>
<feature type="compositionally biased region" description="Polar residues" evidence="13">
    <location>
        <begin position="439"/>
        <end position="455"/>
    </location>
</feature>
<organism evidence="15 16">
    <name type="scientific">Ornithorhynchus anatinus</name>
    <name type="common">Duckbill platypus</name>
    <dbReference type="NCBI Taxonomy" id="9258"/>
    <lineage>
        <taxon>Eukaryota</taxon>
        <taxon>Metazoa</taxon>
        <taxon>Chordata</taxon>
        <taxon>Craniata</taxon>
        <taxon>Vertebrata</taxon>
        <taxon>Euteleostomi</taxon>
        <taxon>Mammalia</taxon>
        <taxon>Monotremata</taxon>
        <taxon>Ornithorhynchidae</taxon>
        <taxon>Ornithorhynchus</taxon>
    </lineage>
</organism>
<dbReference type="Pfam" id="PF16508">
    <property type="entry name" value="NIBRIN_BRCT_II"/>
    <property type="match status" value="1"/>
</dbReference>
<feature type="domain" description="FHA" evidence="14">
    <location>
        <begin position="24"/>
        <end position="83"/>
    </location>
</feature>
<dbReference type="RefSeq" id="XP_028918726.1">
    <property type="nucleotide sequence ID" value="XM_029062893.1"/>
</dbReference>
<dbReference type="Pfam" id="PF00498">
    <property type="entry name" value="FHA"/>
    <property type="match status" value="1"/>
</dbReference>
<dbReference type="GeneTree" id="ENSGT00390000000521"/>
<dbReference type="InterPro" id="IPR013908">
    <property type="entry name" value="Nibrin_C"/>
</dbReference>
<dbReference type="OrthoDB" id="552194at2759"/>
<keyword evidence="5 12" id="KW-0227">DNA damage</keyword>
<evidence type="ECO:0000256" key="3">
    <source>
        <dbReference type="ARBA" id="ARBA00020013"/>
    </source>
</evidence>
<dbReference type="GO" id="GO:0003684">
    <property type="term" value="F:damaged DNA binding"/>
    <property type="evidence" value="ECO:0000318"/>
    <property type="project" value="GO_Central"/>
</dbReference>
<dbReference type="GO" id="GO:0007095">
    <property type="term" value="P:mitotic G2 DNA damage checkpoint signaling"/>
    <property type="evidence" value="ECO:0000318"/>
    <property type="project" value="GO_Central"/>
</dbReference>
<dbReference type="PROSITE" id="PS50006">
    <property type="entry name" value="FHA_DOMAIN"/>
    <property type="match status" value="1"/>
</dbReference>
<dbReference type="InterPro" id="IPR016592">
    <property type="entry name" value="Nibrin_met"/>
</dbReference>
<dbReference type="Gene3D" id="2.60.200.20">
    <property type="match status" value="1"/>
</dbReference>
<dbReference type="GO" id="GO:0043539">
    <property type="term" value="F:protein serine/threonine kinase activator activity"/>
    <property type="evidence" value="ECO:0007669"/>
    <property type="project" value="Ensembl"/>
</dbReference>
<accession>A0A6I8PB18</accession>
<dbReference type="InParanoid" id="A0A6I8PB18"/>
<comment type="function">
    <text evidence="12">Component of the MRN complex, which plays a central role in double-strand break (DSB) repair, DNA recombination, maintenance of telomere integrity and meiosis. The MRN complex is involved in the repair of DNA double-strand breaks (DSBs) via homologous recombination (HR), an error-free mechanism which primarily occurs during S and G2 phases. The complex (1) mediates the end resection of damaged DNA, which generates proper single-stranded DNA, a key initial steps in HR, and is (2) required for the recruitment of other repair factors and efficient activation of ATM and ATR upon DNA damage. The MRN complex possesses single-strand endonuclease activity and double-strand-specific 3'-5' exonuclease activity, which are provided by MRE11, to initiate end resection, which is required for single-strand invasion and recombination. Within the MRN complex, nbn acts as a protein-protein adapter, which specifically recognizes and binds phosphorylated proteins, promoting their recruitment to DNA damage sites. Recruits mre11 and rad50 components of the MRN complex to DSBs in response to DNA damage. Promotes the recruitment of PI3/PI4-kinase family members atm, atr, and probably DNA-PKcs to the DNA damage sites, activating their functions. Mediates the recruitment of phosphorylated rbbp8/CtIP to DSBs, leading to cooperation between the MRN complex and rbbp8/CtIP to initiate end resection.</text>
</comment>
<dbReference type="SUPFAM" id="SSF52113">
    <property type="entry name" value="BRCT domain"/>
    <property type="match status" value="1"/>
</dbReference>
<dbReference type="GO" id="GO:0070533">
    <property type="term" value="C:BRCA1-C complex"/>
    <property type="evidence" value="ECO:0007669"/>
    <property type="project" value="Ensembl"/>
</dbReference>
<dbReference type="Pfam" id="PF08599">
    <property type="entry name" value="Nbs1_C"/>
    <property type="match status" value="1"/>
</dbReference>
<feature type="region of interest" description="Disordered" evidence="13">
    <location>
        <begin position="368"/>
        <end position="646"/>
    </location>
</feature>
<keyword evidence="10 12" id="KW-0131">Cell cycle</keyword>
<dbReference type="InterPro" id="IPR040227">
    <property type="entry name" value="Nibrin-rel"/>
</dbReference>
<dbReference type="FunFam" id="2.60.200.20:FF:000017">
    <property type="entry name" value="Nibrin"/>
    <property type="match status" value="1"/>
</dbReference>
<dbReference type="CTD" id="4683"/>
<dbReference type="GO" id="GO:0005794">
    <property type="term" value="C:Golgi apparatus"/>
    <property type="evidence" value="ECO:0007669"/>
    <property type="project" value="Ensembl"/>
</dbReference>
<dbReference type="Pfam" id="PF00533">
    <property type="entry name" value="BRCT"/>
    <property type="match status" value="1"/>
</dbReference>
<evidence type="ECO:0000256" key="1">
    <source>
        <dbReference type="ARBA" id="ARBA00004322"/>
    </source>
</evidence>
<evidence type="ECO:0000256" key="7">
    <source>
        <dbReference type="ARBA" id="ARBA00023204"/>
    </source>
</evidence>
<dbReference type="GO" id="GO:1904354">
    <property type="term" value="P:negative regulation of telomere capping"/>
    <property type="evidence" value="ECO:0007669"/>
    <property type="project" value="Ensembl"/>
</dbReference>
<evidence type="ECO:0000256" key="5">
    <source>
        <dbReference type="ARBA" id="ARBA00022763"/>
    </source>
</evidence>
<dbReference type="Bgee" id="ENSOANG00000001316">
    <property type="expression patterns" value="Expressed in testis and 8 other cell types or tissues"/>
</dbReference>
<sequence length="751" mass="83660">MWKLVPAAGPAPGDPYRLLIDIEYVVGRKNSAILIRDDPSISRNHATLTVKHSAPNLSQAVEAPSLSIKDASKYGTFVNGEKMQHTIPRTLKAGDRVTFGVFGSKFRVEYEPLIACSSCIDGPGKAALNKAILKLGGCTVNTWTEKCTHLVMMSVKVTIKTICALICGRPIVKPEYFVEFLKAIQSKKQPPKLESFYPPVDEPAICTDNLDLSECKERKQIFRGKTFVFLNAKQYKKLSSAIVLGGGAVKLLTEENTDNSFLLNPATCVVEVGITNSQVVFPLSHGTWIDSILNVLQRQRLRTIPEAEIGLAVIFMSTESFCNPQIQSTAGLRSGIPRPGVSQSLFVDETLMPGATMNVTAYVADTESEQADTCMDSSEKQEDETLKIETRGRMQSQDAPTVKETPNTSCVSAGITSQKMSRLSDQESQLSPPKLNRMRNIQQQTYSIKNYFQPTTKKRERDEEEQEMPASKSAKTEELSSSLLAQTQPTPASPCSSRESQQLQKGPLTLEPKSSDSFSRSNVEHDTEKRTAAGSLPEAESALKKRKKPDDLALEPDILQAIESFEHDCDSEMGEENQENGASVKKKQRLDAKENNIPEDKEIIQKNNRASEENELGKTDEIKKKSPERVPEQQNNNENRQDDSEVLPKKLLLTEFRSLVVGHTRARNSSTVRSDYGHRNNFKKFKKVAYPGAGKLPQIIGGSDLIAHHARKNAELEEWLRQEMEIQSQRAKEESLADDLFRYNPNGKKRR</sequence>
<dbReference type="FunFam" id="3.40.50.10190:FF:000024">
    <property type="entry name" value="Nibrin"/>
    <property type="match status" value="1"/>
</dbReference>
<dbReference type="GO" id="GO:0031848">
    <property type="term" value="P:protection from non-homologous end joining at telomere"/>
    <property type="evidence" value="ECO:0007669"/>
    <property type="project" value="Ensembl"/>
</dbReference>
<evidence type="ECO:0000256" key="8">
    <source>
        <dbReference type="ARBA" id="ARBA00023242"/>
    </source>
</evidence>
<dbReference type="SMART" id="SM00240">
    <property type="entry name" value="FHA"/>
    <property type="match status" value="1"/>
</dbReference>
<reference evidence="15" key="3">
    <citation type="submission" date="2025-09" db="UniProtKB">
        <authorList>
            <consortium name="Ensembl"/>
        </authorList>
    </citation>
    <scope>IDENTIFICATION</scope>
    <source>
        <strain evidence="15">Glennie</strain>
    </source>
</reference>
<dbReference type="FunFam" id="3.40.50.10980:FF:000001">
    <property type="entry name" value="Nibrin"/>
    <property type="match status" value="1"/>
</dbReference>
<dbReference type="InterPro" id="IPR001357">
    <property type="entry name" value="BRCT_dom"/>
</dbReference>
<feature type="compositionally biased region" description="Polar residues" evidence="13">
    <location>
        <begin position="479"/>
        <end position="504"/>
    </location>
</feature>
<dbReference type="GO" id="GO:0030870">
    <property type="term" value="C:Mre11 complex"/>
    <property type="evidence" value="ECO:0000318"/>
    <property type="project" value="GO_Central"/>
</dbReference>
<evidence type="ECO:0000256" key="4">
    <source>
        <dbReference type="ARBA" id="ARBA00022454"/>
    </source>
</evidence>
<evidence type="ECO:0000256" key="2">
    <source>
        <dbReference type="ARBA" id="ARBA00004574"/>
    </source>
</evidence>
<dbReference type="GO" id="GO:0140031">
    <property type="term" value="F:phosphorylation-dependent protein binding"/>
    <property type="evidence" value="ECO:0007669"/>
    <property type="project" value="Ensembl"/>
</dbReference>
<gene>
    <name evidence="15" type="primary">NBN</name>
</gene>
<dbReference type="SUPFAM" id="SSF49879">
    <property type="entry name" value="SMAD/FHA domain"/>
    <property type="match status" value="1"/>
</dbReference>
<dbReference type="GO" id="GO:0045190">
    <property type="term" value="P:isotype switching"/>
    <property type="evidence" value="ECO:0007669"/>
    <property type="project" value="Ensembl"/>
</dbReference>